<dbReference type="VEuPathDB" id="TriTrypDB:BCY84_01228"/>
<protein>
    <submittedName>
        <fullName evidence="6">Putative retrotransposon hot spot protein (RHS)</fullName>
    </submittedName>
</protein>
<dbReference type="Pfam" id="PF20445">
    <property type="entry name" value="RHS_N"/>
    <property type="match status" value="1"/>
</dbReference>
<dbReference type="VEuPathDB" id="TriTrypDB:Tc_MARK_1760"/>
<feature type="domain" description="DUF7578" evidence="4">
    <location>
        <begin position="354"/>
        <end position="418"/>
    </location>
</feature>
<evidence type="ECO:0000313" key="5">
    <source>
        <dbReference type="EMBL" id="KAF5221930.1"/>
    </source>
</evidence>
<evidence type="ECO:0000259" key="2">
    <source>
        <dbReference type="Pfam" id="PF07999"/>
    </source>
</evidence>
<dbReference type="VEuPathDB" id="TriTrypDB:TcYC6_0146210"/>
<dbReference type="EMBL" id="JABDHM010000032">
    <property type="protein sequence ID" value="KAF5221930.1"/>
    <property type="molecule type" value="Genomic_DNA"/>
</dbReference>
<evidence type="ECO:0000313" key="7">
    <source>
        <dbReference type="Proteomes" id="UP000246078"/>
    </source>
</evidence>
<dbReference type="VEuPathDB" id="TriTrypDB:TcG_11634"/>
<dbReference type="PANTHER" id="PTHR33129:SF3">
    <property type="entry name" value="HOT SPOT (RHS) PROTEIN, PUTATIVE-RELATED"/>
    <property type="match status" value="1"/>
</dbReference>
<dbReference type="InterPro" id="IPR046836">
    <property type="entry name" value="RHS_C"/>
</dbReference>
<dbReference type="VEuPathDB" id="TriTrypDB:C3747_35g292"/>
<dbReference type="VEuPathDB" id="TriTrypDB:TcYC6_0146460"/>
<dbReference type="VEuPathDB" id="TriTrypDB:C4B63_80g59"/>
<dbReference type="Proteomes" id="UP000583944">
    <property type="component" value="Unassembled WGS sequence"/>
</dbReference>
<dbReference type="InterPro" id="IPR056000">
    <property type="entry name" value="DUF7578"/>
</dbReference>
<comment type="caution">
    <text evidence="6">The sequence shown here is derived from an EMBL/GenBank/DDBJ whole genome shotgun (WGS) entry which is preliminary data.</text>
</comment>
<dbReference type="VEuPathDB" id="TriTrypDB:ECC02_005097"/>
<dbReference type="Pfam" id="PF07999">
    <property type="entry name" value="RHSP"/>
    <property type="match status" value="1"/>
</dbReference>
<feature type="domain" description="Retrotransposon hot spot protein N-terminal" evidence="3">
    <location>
        <begin position="481"/>
        <end position="591"/>
    </location>
</feature>
<dbReference type="VEuPathDB" id="TriTrypDB:TcG_12552"/>
<dbReference type="Pfam" id="PF24466">
    <property type="entry name" value="DUF7578"/>
    <property type="match status" value="3"/>
</dbReference>
<dbReference type="NCBIfam" id="TIGR01631">
    <property type="entry name" value="Trypano_RHS"/>
    <property type="match status" value="2"/>
</dbReference>
<gene>
    <name evidence="6" type="ORF">C3747_35g292</name>
    <name evidence="5" type="ORF">ECC02_005097</name>
</gene>
<dbReference type="PANTHER" id="PTHR33129">
    <property type="entry name" value="PROTEIN KINASE DOMAIN-CONTAINING PROTEIN-RELATED"/>
    <property type="match status" value="1"/>
</dbReference>
<reference evidence="5" key="3">
    <citation type="submission" date="2020-04" db="EMBL/GenBank/DDBJ databases">
        <authorList>
            <person name="Diaz Viraque F."/>
        </authorList>
    </citation>
    <scope>NUCLEOTIDE SEQUENCE</scope>
    <source>
        <strain evidence="5">Berenice</strain>
    </source>
</reference>
<feature type="compositionally biased region" description="Polar residues" evidence="1">
    <location>
        <begin position="13"/>
        <end position="22"/>
    </location>
</feature>
<evidence type="ECO:0000313" key="6">
    <source>
        <dbReference type="EMBL" id="PWV14449.1"/>
    </source>
</evidence>
<dbReference type="VEuPathDB" id="TriTrypDB:TcCL_NonESM08736"/>
<evidence type="ECO:0000259" key="4">
    <source>
        <dbReference type="Pfam" id="PF24466"/>
    </source>
</evidence>
<feature type="domain" description="Retrotransposon hot spot protein,C-terminal" evidence="2">
    <location>
        <begin position="603"/>
        <end position="798"/>
    </location>
</feature>
<dbReference type="VEuPathDB" id="TriTrypDB:TCSYLVIO_002183"/>
<evidence type="ECO:0000259" key="3">
    <source>
        <dbReference type="Pfam" id="PF20445"/>
    </source>
</evidence>
<feature type="domain" description="DUF7578" evidence="4">
    <location>
        <begin position="71"/>
        <end position="132"/>
    </location>
</feature>
<evidence type="ECO:0000256" key="1">
    <source>
        <dbReference type="SAM" id="MobiDB-lite"/>
    </source>
</evidence>
<dbReference type="VEuPathDB" id="TriTrypDB:TcCLB.509429.4"/>
<evidence type="ECO:0000313" key="8">
    <source>
        <dbReference type="Proteomes" id="UP000583944"/>
    </source>
</evidence>
<feature type="domain" description="DUF7578" evidence="4">
    <location>
        <begin position="209"/>
        <end position="273"/>
    </location>
</feature>
<feature type="region of interest" description="Disordered" evidence="1">
    <location>
        <begin position="1"/>
        <end position="51"/>
    </location>
</feature>
<organism evidence="6 7">
    <name type="scientific">Trypanosoma cruzi</name>
    <dbReference type="NCBI Taxonomy" id="5693"/>
    <lineage>
        <taxon>Eukaryota</taxon>
        <taxon>Discoba</taxon>
        <taxon>Euglenozoa</taxon>
        <taxon>Kinetoplastea</taxon>
        <taxon>Metakinetoplastina</taxon>
        <taxon>Trypanosomatida</taxon>
        <taxon>Trypanosomatidae</taxon>
        <taxon>Trypanosoma</taxon>
        <taxon>Schizotrypanum</taxon>
    </lineage>
</organism>
<reference evidence="5 8" key="2">
    <citation type="journal article" date="2019" name="Genome Biol. Evol.">
        <title>Nanopore Sequencing Significantly Improves Genome Assembly of the Protozoan Parasite Trypanosoma cruzi.</title>
        <authorList>
            <person name="Diaz-Viraque F."/>
            <person name="Pita S."/>
            <person name="Greif G."/>
            <person name="de Souza R.C.M."/>
            <person name="Iraola G."/>
            <person name="Robello C."/>
        </authorList>
    </citation>
    <scope>NUCLEOTIDE SEQUENCE [LARGE SCALE GENOMIC DNA]</scope>
    <source>
        <strain evidence="5 8">Berenice</strain>
    </source>
</reference>
<name>A0A2V2X378_TRYCR</name>
<dbReference type="VEuPathDB" id="TriTrypDB:TcCLB.505201.9"/>
<proteinExistence type="predicted"/>
<dbReference type="EMBL" id="PRFC01000035">
    <property type="protein sequence ID" value="PWV14449.1"/>
    <property type="molecule type" value="Genomic_DNA"/>
</dbReference>
<dbReference type="InterPro" id="IPR052980">
    <property type="entry name" value="Crinkler_effector"/>
</dbReference>
<dbReference type="VEuPathDB" id="TriTrypDB:TCDM_09676"/>
<reference evidence="6 7" key="1">
    <citation type="journal article" date="2018" name="Microb. Genom.">
        <title>Expanding an expanded genome: long-read sequencing of Trypanosoma cruzi.</title>
        <authorList>
            <person name="Berna L."/>
            <person name="Rodriguez M."/>
            <person name="Chiribao M.L."/>
            <person name="Parodi-Talice A."/>
            <person name="Pita S."/>
            <person name="Rijo G."/>
            <person name="Alvarez-Valin F."/>
            <person name="Robello C."/>
        </authorList>
    </citation>
    <scope>NUCLEOTIDE SEQUENCE [LARGE SCALE GENOMIC DNA]</scope>
    <source>
        <strain evidence="6 7">TCC</strain>
    </source>
</reference>
<sequence length="814" mass="93301">MSGRSEEGIYGNLESQSSNVSQGGWRRARSEFESDTDYSSTTRRRLEGMHRPQWTMSSTVEDILLEGSTNRTDMKLNEFLRSKLGEEWVVERNGNVTMEAFVQEPDAYVQDQQFLRRIVNLTAYQTLKILLEAINKLHDEGVVFLEQWRDYEGKDTVTQHAREKLNRVLTQVLTEERREAEERARRDQQQIMFNLALSIEDVLFQGRARVHKMKLNDFLTMEFDGRGILRANRNVLLRDFFGDPTRYIRDAGVLNEIQASDAYAEMEGAVRDEMGLKEDVRRLHDDGVFFLRQWRGFKSKNTVTPHAKGKLNAALTQILKVERRETEERLIRAQEMNFTISTTIEEVLFKGGVRVNEMKLNDFLTIELGGRGVVDKNRSVLLKEFFKDPKKYIRVKGALKEIQTTDAYARMERAVRDEMDKEEDIKKLYKNGVRTLLKWSEAAAEVKAGVHDITNEFLDAALEEVRNRMTTIAAEKLEGLYESVYNARWSHAVELPDGVERKKTGTGMEVHEGKPEQSWSYRKADDAIEKNDAVQQIGAAPPVLMVLASEKGWPYSWNTIQDLPKDVFVNCGVDRVWQIVKGDLTAWFGPHGGTDFKPKRRGLIGTPGIGKSMAAGSCLLYQLLHYDIKKLQVVVHIFGGRDAHVSDKTTRAVIKCSDEDICISELRSLRGHGRNVYIIYDVAKEGTPPPRHFAPTSGWGMIALSFPKVTNYDEWAKQIQAARIIVNCPDGMDVKAMCAWMKRGVKPDEQAEYWRMVKERMDEVGPIPRHIFYANMFIAHSAAIEDALEGIKSRDGEEHFTHWGVRLWYSEDPS</sequence>
<dbReference type="Proteomes" id="UP000246078">
    <property type="component" value="Unassembled WGS sequence"/>
</dbReference>
<dbReference type="AlphaFoldDB" id="A0A2V2X378"/>
<dbReference type="InterPro" id="IPR006518">
    <property type="entry name" value="Trypano_RHS"/>
</dbReference>
<dbReference type="InterPro" id="IPR046835">
    <property type="entry name" value="RHS_N"/>
</dbReference>
<accession>A0A2V2X378</accession>